<evidence type="ECO:0000259" key="7">
    <source>
        <dbReference type="Pfam" id="PF00136"/>
    </source>
</evidence>
<dbReference type="GO" id="GO:0003887">
    <property type="term" value="F:DNA-directed DNA polymerase activity"/>
    <property type="evidence" value="ECO:0007669"/>
    <property type="project" value="UniProtKB-KW"/>
</dbReference>
<dbReference type="PANTHER" id="PTHR10322:SF23">
    <property type="entry name" value="DNA POLYMERASE DELTA CATALYTIC SUBUNIT"/>
    <property type="match status" value="1"/>
</dbReference>
<name>A0A9E7RVT2_METWO</name>
<dbReference type="InterPro" id="IPR006134">
    <property type="entry name" value="DNA-dir_DNA_pol_B_multi_dom"/>
</dbReference>
<dbReference type="EMBL" id="CP104550">
    <property type="protein sequence ID" value="UXH32322.1"/>
    <property type="molecule type" value="Genomic_DNA"/>
</dbReference>
<dbReference type="Proteomes" id="UP001065373">
    <property type="component" value="Chromosome"/>
</dbReference>
<dbReference type="AlphaFoldDB" id="A0A9E7RVT2"/>
<protein>
    <recommendedName>
        <fullName evidence="1">DNA-directed DNA polymerase</fullName>
        <ecNumber evidence="1">2.7.7.7</ecNumber>
    </recommendedName>
</protein>
<evidence type="ECO:0000256" key="5">
    <source>
        <dbReference type="ARBA" id="ARBA00023125"/>
    </source>
</evidence>
<evidence type="ECO:0000256" key="1">
    <source>
        <dbReference type="ARBA" id="ARBA00012417"/>
    </source>
</evidence>
<dbReference type="Gene3D" id="3.90.1600.10">
    <property type="entry name" value="Palm domain of DNA polymerase"/>
    <property type="match status" value="1"/>
</dbReference>
<dbReference type="Proteomes" id="UP001369247">
    <property type="component" value="Unassembled WGS sequence"/>
</dbReference>
<reference evidence="8 10" key="2">
    <citation type="submission" date="2023-12" db="EMBL/GenBank/DDBJ databases">
        <title>Phenotypic and Genomic Characterization of Methanothermobacter wolfeii Strain BSEL, a CO2-Capturing Archaeon with Minimal Nutrient Requirements.</title>
        <authorList>
            <person name="Ale Enriquez F."/>
            <person name="Ahring B.K."/>
        </authorList>
    </citation>
    <scope>NUCLEOTIDE SEQUENCE [LARGE SCALE GENOMIC DNA]</scope>
    <source>
        <strain evidence="8 10">BSEL-1</strain>
    </source>
</reference>
<reference evidence="9" key="1">
    <citation type="submission" date="2022-09" db="EMBL/GenBank/DDBJ databases">
        <title>Characterization of three MwoI isoschizomers from sequenced genome and metagenomes.</title>
        <authorList>
            <person name="Fomenkov A."/>
            <person name="Xu S.Y."/>
            <person name="Roberts R.J."/>
        </authorList>
    </citation>
    <scope>NUCLEOTIDE SEQUENCE</scope>
    <source>
        <strain evidence="9">DSM 2970</strain>
    </source>
</reference>
<evidence type="ECO:0000313" key="9">
    <source>
        <dbReference type="EMBL" id="UXH32322.1"/>
    </source>
</evidence>
<dbReference type="GO" id="GO:0006261">
    <property type="term" value="P:DNA-templated DNA replication"/>
    <property type="evidence" value="ECO:0007669"/>
    <property type="project" value="TreeGrafter"/>
</dbReference>
<feature type="domain" description="DNA-directed DNA polymerase family B multifunctional" evidence="7">
    <location>
        <begin position="12"/>
        <end position="197"/>
    </location>
</feature>
<dbReference type="GO" id="GO:0000166">
    <property type="term" value="F:nucleotide binding"/>
    <property type="evidence" value="ECO:0007669"/>
    <property type="project" value="InterPro"/>
</dbReference>
<dbReference type="PANTHER" id="PTHR10322">
    <property type="entry name" value="DNA POLYMERASE CATALYTIC SUBUNIT"/>
    <property type="match status" value="1"/>
</dbReference>
<proteinExistence type="predicted"/>
<dbReference type="Pfam" id="PF00136">
    <property type="entry name" value="DNA_pol_B"/>
    <property type="match status" value="1"/>
</dbReference>
<dbReference type="EMBL" id="JAXUHJ010000014">
    <property type="protein sequence ID" value="MEJ8543475.1"/>
    <property type="molecule type" value="Genomic_DNA"/>
</dbReference>
<keyword evidence="2 9" id="KW-0808">Transferase</keyword>
<dbReference type="InterPro" id="IPR042087">
    <property type="entry name" value="DNA_pol_B_thumb"/>
</dbReference>
<dbReference type="Gene3D" id="1.10.132.60">
    <property type="entry name" value="DNA polymerase family B, C-terminal domain"/>
    <property type="match status" value="1"/>
</dbReference>
<organism evidence="9">
    <name type="scientific">Methanothermobacter wolfeii</name>
    <name type="common">Methanobacterium wolfei</name>
    <dbReference type="NCBI Taxonomy" id="145261"/>
    <lineage>
        <taxon>Archaea</taxon>
        <taxon>Methanobacteriati</taxon>
        <taxon>Methanobacteriota</taxon>
        <taxon>Methanomada group</taxon>
        <taxon>Methanobacteria</taxon>
        <taxon>Methanobacteriales</taxon>
        <taxon>Methanobacteriaceae</taxon>
        <taxon>Methanothermobacter</taxon>
    </lineage>
</organism>
<keyword evidence="3 9" id="KW-0548">Nucleotidyltransferase</keyword>
<keyword evidence="5" id="KW-0238">DNA-binding</keyword>
<evidence type="ECO:0000313" key="8">
    <source>
        <dbReference type="EMBL" id="MEJ8543475.1"/>
    </source>
</evidence>
<accession>A0A9E7RVT2</accession>
<comment type="catalytic activity">
    <reaction evidence="6">
        <text>DNA(n) + a 2'-deoxyribonucleoside 5'-triphosphate = DNA(n+1) + diphosphate</text>
        <dbReference type="Rhea" id="RHEA:22508"/>
        <dbReference type="Rhea" id="RHEA-COMP:17339"/>
        <dbReference type="Rhea" id="RHEA-COMP:17340"/>
        <dbReference type="ChEBI" id="CHEBI:33019"/>
        <dbReference type="ChEBI" id="CHEBI:61560"/>
        <dbReference type="ChEBI" id="CHEBI:173112"/>
        <dbReference type="EC" id="2.7.7.7"/>
    </reaction>
</comment>
<dbReference type="InterPro" id="IPR050240">
    <property type="entry name" value="DNA_pol_type-B"/>
</dbReference>
<dbReference type="EC" id="2.7.7.7" evidence="1"/>
<keyword evidence="10" id="KW-1185">Reference proteome</keyword>
<evidence type="ECO:0000256" key="4">
    <source>
        <dbReference type="ARBA" id="ARBA00022932"/>
    </source>
</evidence>
<gene>
    <name evidence="9" type="primary">polB2</name>
    <name evidence="9" type="ORF">N5910_03265</name>
    <name evidence="8" type="ORF">U2150_08240</name>
</gene>
<keyword evidence="4" id="KW-0239">DNA-directed DNA polymerase</keyword>
<evidence type="ECO:0000256" key="2">
    <source>
        <dbReference type="ARBA" id="ARBA00022679"/>
    </source>
</evidence>
<dbReference type="InterPro" id="IPR023211">
    <property type="entry name" value="DNA_pol_palm_dom_sf"/>
</dbReference>
<evidence type="ECO:0000313" key="10">
    <source>
        <dbReference type="Proteomes" id="UP001369247"/>
    </source>
</evidence>
<evidence type="ECO:0000256" key="3">
    <source>
        <dbReference type="ARBA" id="ARBA00022695"/>
    </source>
</evidence>
<sequence length="221" mass="25280">MREDLEGEILSQVEKFLSYINSNLPEGMELEFEGFYRRGFFVTKKRYALIEDDTIVAKGLELVRRDWAPIAKKTQRKVLLALLKDGSPEKARKIIREVVKRIKSGEIEMDDLVIHTQITRKLSEYRQIGPHVIAAKRSLERGRRIEPGSIVRYIIVKGRGPISQRAVPVEDAAGMDYDPDYYVENQVMAAVSRIMSSLGYSTEDMNSLCSSERQSSLDAFF</sequence>
<dbReference type="GO" id="GO:0003677">
    <property type="term" value="F:DNA binding"/>
    <property type="evidence" value="ECO:0007669"/>
    <property type="project" value="UniProtKB-KW"/>
</dbReference>
<dbReference type="InterPro" id="IPR043502">
    <property type="entry name" value="DNA/RNA_pol_sf"/>
</dbReference>
<evidence type="ECO:0000256" key="6">
    <source>
        <dbReference type="ARBA" id="ARBA00049244"/>
    </source>
</evidence>
<dbReference type="SUPFAM" id="SSF56672">
    <property type="entry name" value="DNA/RNA polymerases"/>
    <property type="match status" value="1"/>
</dbReference>